<evidence type="ECO:0000256" key="2">
    <source>
        <dbReference type="SAM" id="Phobius"/>
    </source>
</evidence>
<keyword evidence="2" id="KW-0472">Membrane</keyword>
<proteinExistence type="predicted"/>
<dbReference type="Gene3D" id="3.30.70.1070">
    <property type="entry name" value="Sporulation related repeat"/>
    <property type="match status" value="1"/>
</dbReference>
<dbReference type="PANTHER" id="PTHR38687">
    <property type="entry name" value="CELL DIVISION PROTEIN DEDD-RELATED"/>
    <property type="match status" value="1"/>
</dbReference>
<name>A0A1F6TXF6_9PROT</name>
<evidence type="ECO:0000256" key="1">
    <source>
        <dbReference type="SAM" id="MobiDB-lite"/>
    </source>
</evidence>
<dbReference type="GO" id="GO:0032506">
    <property type="term" value="P:cytokinetic process"/>
    <property type="evidence" value="ECO:0007669"/>
    <property type="project" value="TreeGrafter"/>
</dbReference>
<keyword evidence="2" id="KW-1133">Transmembrane helix</keyword>
<dbReference type="AlphaFoldDB" id="A0A1F6TXF6"/>
<dbReference type="Proteomes" id="UP000179037">
    <property type="component" value="Unassembled WGS sequence"/>
</dbReference>
<gene>
    <name evidence="4" type="ORF">A3A87_07005</name>
</gene>
<feature type="compositionally biased region" description="Low complexity" evidence="1">
    <location>
        <begin position="89"/>
        <end position="104"/>
    </location>
</feature>
<organism evidence="4 5">
    <name type="scientific">Candidatus Muproteobacteria bacterium RIFCSPLOWO2_01_FULL_60_18</name>
    <dbReference type="NCBI Taxonomy" id="1817768"/>
    <lineage>
        <taxon>Bacteria</taxon>
        <taxon>Pseudomonadati</taxon>
        <taxon>Pseudomonadota</taxon>
        <taxon>Candidatus Muproteobacteria</taxon>
    </lineage>
</organism>
<dbReference type="InterPro" id="IPR052521">
    <property type="entry name" value="Cell_div_SPOR-domain"/>
</dbReference>
<sequence length="203" mass="21641">MADRDDARPVFNPKHRIVGAIVLVALVVIFVPMILDEREPPAELKGVREAPPRTEITETRVVVTPVPADEAKPRESSEAAKITPPPAESKPAPEAKPAVPAEKPAVAKKPEPAPEKPAQPAAAKIENGWVVQVGTFSNTQNALRLRDKLKSLGHAVHTDSVTVGGKKALRLRVGPFADRARADKAQAQIRKETGVAGVVQSPS</sequence>
<feature type="transmembrane region" description="Helical" evidence="2">
    <location>
        <begin position="17"/>
        <end position="35"/>
    </location>
</feature>
<feature type="compositionally biased region" description="Basic and acidic residues" evidence="1">
    <location>
        <begin position="44"/>
        <end position="58"/>
    </location>
</feature>
<dbReference type="InterPro" id="IPR036680">
    <property type="entry name" value="SPOR-like_sf"/>
</dbReference>
<dbReference type="InterPro" id="IPR007730">
    <property type="entry name" value="SPOR-like_dom"/>
</dbReference>
<dbReference type="STRING" id="1817768.A3A87_07005"/>
<dbReference type="SUPFAM" id="SSF110997">
    <property type="entry name" value="Sporulation related repeat"/>
    <property type="match status" value="1"/>
</dbReference>
<evidence type="ECO:0000259" key="3">
    <source>
        <dbReference type="PROSITE" id="PS51724"/>
    </source>
</evidence>
<dbReference type="GO" id="GO:0030428">
    <property type="term" value="C:cell septum"/>
    <property type="evidence" value="ECO:0007669"/>
    <property type="project" value="TreeGrafter"/>
</dbReference>
<dbReference type="EMBL" id="MFTC01000088">
    <property type="protein sequence ID" value="OGI49795.1"/>
    <property type="molecule type" value="Genomic_DNA"/>
</dbReference>
<reference evidence="4 5" key="1">
    <citation type="journal article" date="2016" name="Nat. Commun.">
        <title>Thousands of microbial genomes shed light on interconnected biogeochemical processes in an aquifer system.</title>
        <authorList>
            <person name="Anantharaman K."/>
            <person name="Brown C.T."/>
            <person name="Hug L.A."/>
            <person name="Sharon I."/>
            <person name="Castelle C.J."/>
            <person name="Probst A.J."/>
            <person name="Thomas B.C."/>
            <person name="Singh A."/>
            <person name="Wilkins M.J."/>
            <person name="Karaoz U."/>
            <person name="Brodie E.L."/>
            <person name="Williams K.H."/>
            <person name="Hubbard S.S."/>
            <person name="Banfield J.F."/>
        </authorList>
    </citation>
    <scope>NUCLEOTIDE SEQUENCE [LARGE SCALE GENOMIC DNA]</scope>
</reference>
<protein>
    <recommendedName>
        <fullName evidence="3">SPOR domain-containing protein</fullName>
    </recommendedName>
</protein>
<feature type="compositionally biased region" description="Basic and acidic residues" evidence="1">
    <location>
        <begin position="69"/>
        <end position="78"/>
    </location>
</feature>
<feature type="domain" description="SPOR" evidence="3">
    <location>
        <begin position="123"/>
        <end position="202"/>
    </location>
</feature>
<dbReference type="Pfam" id="PF05036">
    <property type="entry name" value="SPOR"/>
    <property type="match status" value="1"/>
</dbReference>
<dbReference type="PROSITE" id="PS51724">
    <property type="entry name" value="SPOR"/>
    <property type="match status" value="1"/>
</dbReference>
<keyword evidence="2" id="KW-0812">Transmembrane</keyword>
<feature type="region of interest" description="Disordered" evidence="1">
    <location>
        <begin position="44"/>
        <end position="121"/>
    </location>
</feature>
<evidence type="ECO:0000313" key="5">
    <source>
        <dbReference type="Proteomes" id="UP000179037"/>
    </source>
</evidence>
<dbReference type="PANTHER" id="PTHR38687:SF1">
    <property type="entry name" value="CELL DIVISION PROTEIN DEDD"/>
    <property type="match status" value="1"/>
</dbReference>
<evidence type="ECO:0000313" key="4">
    <source>
        <dbReference type="EMBL" id="OGI49795.1"/>
    </source>
</evidence>
<dbReference type="GO" id="GO:0042834">
    <property type="term" value="F:peptidoglycan binding"/>
    <property type="evidence" value="ECO:0007669"/>
    <property type="project" value="InterPro"/>
</dbReference>
<comment type="caution">
    <text evidence="4">The sequence shown here is derived from an EMBL/GenBank/DDBJ whole genome shotgun (WGS) entry which is preliminary data.</text>
</comment>
<accession>A0A1F6TXF6</accession>
<dbReference type="GO" id="GO:0032153">
    <property type="term" value="C:cell division site"/>
    <property type="evidence" value="ECO:0007669"/>
    <property type="project" value="TreeGrafter"/>
</dbReference>